<sequence>MDSLEAVWRGGRRRPQGAARRLGCLGCLGCLGPEEKQALLPDLVPYAQRVVRVEAAAVLVVVYSKLYFPTLRRTHASLFYRGSLTCHG</sequence>
<organism evidence="1 2">
    <name type="scientific">Liparis tanakae</name>
    <name type="common">Tanaka's snailfish</name>
    <dbReference type="NCBI Taxonomy" id="230148"/>
    <lineage>
        <taxon>Eukaryota</taxon>
        <taxon>Metazoa</taxon>
        <taxon>Chordata</taxon>
        <taxon>Craniata</taxon>
        <taxon>Vertebrata</taxon>
        <taxon>Euteleostomi</taxon>
        <taxon>Actinopterygii</taxon>
        <taxon>Neopterygii</taxon>
        <taxon>Teleostei</taxon>
        <taxon>Neoteleostei</taxon>
        <taxon>Acanthomorphata</taxon>
        <taxon>Eupercaria</taxon>
        <taxon>Perciformes</taxon>
        <taxon>Cottioidei</taxon>
        <taxon>Cottales</taxon>
        <taxon>Liparidae</taxon>
        <taxon>Liparis</taxon>
    </lineage>
</organism>
<proteinExistence type="predicted"/>
<protein>
    <submittedName>
        <fullName evidence="1">Uncharacterized protein</fullName>
    </submittedName>
</protein>
<dbReference type="EMBL" id="SRLO01000238">
    <property type="protein sequence ID" value="TNN65234.1"/>
    <property type="molecule type" value="Genomic_DNA"/>
</dbReference>
<reference evidence="1 2" key="1">
    <citation type="submission" date="2019-03" db="EMBL/GenBank/DDBJ databases">
        <title>First draft genome of Liparis tanakae, snailfish: a comprehensive survey of snailfish specific genes.</title>
        <authorList>
            <person name="Kim W."/>
            <person name="Song I."/>
            <person name="Jeong J.-H."/>
            <person name="Kim D."/>
            <person name="Kim S."/>
            <person name="Ryu S."/>
            <person name="Song J.Y."/>
            <person name="Lee S.K."/>
        </authorList>
    </citation>
    <scope>NUCLEOTIDE SEQUENCE [LARGE SCALE GENOMIC DNA]</scope>
    <source>
        <tissue evidence="1">Muscle</tissue>
    </source>
</reference>
<dbReference type="Proteomes" id="UP000314294">
    <property type="component" value="Unassembled WGS sequence"/>
</dbReference>
<evidence type="ECO:0000313" key="1">
    <source>
        <dbReference type="EMBL" id="TNN65234.1"/>
    </source>
</evidence>
<comment type="caution">
    <text evidence="1">The sequence shown here is derived from an EMBL/GenBank/DDBJ whole genome shotgun (WGS) entry which is preliminary data.</text>
</comment>
<keyword evidence="2" id="KW-1185">Reference proteome</keyword>
<name>A0A4Z2HJY6_9TELE</name>
<gene>
    <name evidence="1" type="ORF">EYF80_024523</name>
</gene>
<evidence type="ECO:0000313" key="2">
    <source>
        <dbReference type="Proteomes" id="UP000314294"/>
    </source>
</evidence>
<accession>A0A4Z2HJY6</accession>
<dbReference type="AlphaFoldDB" id="A0A4Z2HJY6"/>